<reference evidence="1 2" key="1">
    <citation type="submission" date="2014-01" db="EMBL/GenBank/DDBJ databases">
        <title>Full genme sequencing of cellulolytic bacterium Gynuella sunshinyii YC6258T gen. nov., sp. nov.</title>
        <authorList>
            <person name="Khan H."/>
            <person name="Chung E.J."/>
            <person name="Chung Y.R."/>
        </authorList>
    </citation>
    <scope>NUCLEOTIDE SEQUENCE [LARGE SCALE GENOMIC DNA]</scope>
    <source>
        <strain evidence="1 2">YC6258</strain>
    </source>
</reference>
<keyword evidence="2" id="KW-1185">Reference proteome</keyword>
<evidence type="ECO:0000313" key="1">
    <source>
        <dbReference type="EMBL" id="AJQ96540.1"/>
    </source>
</evidence>
<sequence length="147" mass="17129">MLLRLLVVCVWVMVPIVSNAETNLHYRIYEMPTEVVSVQTEGQWQQGTRQGYFRLIITAHQSRYLTHQLWIQWICDCEEGRVSMVNVTEISHEGPFRIVGLPEFGSRGKVVFLNLTLENAHTHEKFRAQVQIIGPGSYRFVSERLRQ</sequence>
<dbReference type="HOGENOM" id="CLU_1783096_0_0_6"/>
<dbReference type="AlphaFoldDB" id="A0A0C5VB17"/>
<proteinExistence type="predicted"/>
<dbReference type="Proteomes" id="UP000032266">
    <property type="component" value="Chromosome"/>
</dbReference>
<organism evidence="1 2">
    <name type="scientific">Gynuella sunshinyii YC6258</name>
    <dbReference type="NCBI Taxonomy" id="1445510"/>
    <lineage>
        <taxon>Bacteria</taxon>
        <taxon>Pseudomonadati</taxon>
        <taxon>Pseudomonadota</taxon>
        <taxon>Gammaproteobacteria</taxon>
        <taxon>Oceanospirillales</taxon>
        <taxon>Saccharospirillaceae</taxon>
        <taxon>Gynuella</taxon>
    </lineage>
</organism>
<dbReference type="OrthoDB" id="9919161at2"/>
<evidence type="ECO:0000313" key="2">
    <source>
        <dbReference type="Proteomes" id="UP000032266"/>
    </source>
</evidence>
<protein>
    <submittedName>
        <fullName evidence="1">Uncharacterized protein</fullName>
    </submittedName>
</protein>
<dbReference type="RefSeq" id="WP_044618530.1">
    <property type="nucleotide sequence ID" value="NZ_CP007142.1"/>
</dbReference>
<name>A0A0C5VB17_9GAMM</name>
<accession>A0A0C5VB17</accession>
<gene>
    <name evidence="1" type="ORF">YC6258_04508</name>
</gene>
<dbReference type="STRING" id="1445510.YC6258_04508"/>
<dbReference type="EMBL" id="CP007142">
    <property type="protein sequence ID" value="AJQ96540.1"/>
    <property type="molecule type" value="Genomic_DNA"/>
</dbReference>
<dbReference type="KEGG" id="gsn:YC6258_04508"/>